<evidence type="ECO:0000256" key="5">
    <source>
        <dbReference type="ARBA" id="ARBA00022729"/>
    </source>
</evidence>
<accession>A0A840TMG4</accession>
<dbReference type="RefSeq" id="WP_184171381.1">
    <property type="nucleotide sequence ID" value="NZ_JACHGF010000001.1"/>
</dbReference>
<keyword evidence="14" id="KW-1133">Transmembrane helix</keyword>
<dbReference type="Proteomes" id="UP000557307">
    <property type="component" value="Unassembled WGS sequence"/>
</dbReference>
<organism evidence="16 17">
    <name type="scientific">Rhabdobacter roseus</name>
    <dbReference type="NCBI Taxonomy" id="1655419"/>
    <lineage>
        <taxon>Bacteria</taxon>
        <taxon>Pseudomonadati</taxon>
        <taxon>Bacteroidota</taxon>
        <taxon>Cytophagia</taxon>
        <taxon>Cytophagales</taxon>
        <taxon>Cytophagaceae</taxon>
        <taxon>Rhabdobacter</taxon>
    </lineage>
</organism>
<dbReference type="PRINTS" id="PR01171">
    <property type="entry name" value="BCTLIPOCALIN"/>
</dbReference>
<dbReference type="SUPFAM" id="SSF50814">
    <property type="entry name" value="Lipocalins"/>
    <property type="match status" value="1"/>
</dbReference>
<name>A0A840TMG4_9BACT</name>
<evidence type="ECO:0000256" key="12">
    <source>
        <dbReference type="ARBA" id="ARBA00071217"/>
    </source>
</evidence>
<comment type="subcellular location">
    <subcellularLocation>
        <location evidence="1">Cell outer membrane</location>
    </subcellularLocation>
    <subcellularLocation>
        <location evidence="2">Membrane</location>
        <topology evidence="2">Lipid-anchor</topology>
    </subcellularLocation>
</comment>
<gene>
    <name evidence="16" type="ORF">HNQ92_000863</name>
</gene>
<evidence type="ECO:0000313" key="17">
    <source>
        <dbReference type="Proteomes" id="UP000557307"/>
    </source>
</evidence>
<feature type="domain" description="Lipocalin/cytosolic fatty-acid binding" evidence="15">
    <location>
        <begin position="46"/>
        <end position="186"/>
    </location>
</feature>
<evidence type="ECO:0000256" key="4">
    <source>
        <dbReference type="ARBA" id="ARBA00011738"/>
    </source>
</evidence>
<keyword evidence="17" id="KW-1185">Reference proteome</keyword>
<evidence type="ECO:0000313" key="16">
    <source>
        <dbReference type="EMBL" id="MBB5282742.1"/>
    </source>
</evidence>
<sequence>MEKNLSKVDKGDLAWRLLWLGAMLGGVLYFASSCKSSKKLKTVDRVDLNRYTGKWYEIASFPARFQRNCACTTAEYSSNEDGTIRVLNRCYNTKKQKWEKATAKAFVRDKASNAELAVQFFWPFKGDYYIIDLANDYSHALVGTPDRKYLWVLSRTPQLTRTVYDELLAKATQLGFDVTQIQRTEQSTCTEENTALAGQVPSTTF</sequence>
<evidence type="ECO:0000256" key="1">
    <source>
        <dbReference type="ARBA" id="ARBA00004442"/>
    </source>
</evidence>
<keyword evidence="7 14" id="KW-0472">Membrane</keyword>
<evidence type="ECO:0000256" key="9">
    <source>
        <dbReference type="ARBA" id="ARBA00023237"/>
    </source>
</evidence>
<dbReference type="PROSITE" id="PS51257">
    <property type="entry name" value="PROKAR_LIPOPROTEIN"/>
    <property type="match status" value="1"/>
</dbReference>
<keyword evidence="5" id="KW-0732">Signal</keyword>
<evidence type="ECO:0000256" key="10">
    <source>
        <dbReference type="ARBA" id="ARBA00023288"/>
    </source>
</evidence>
<evidence type="ECO:0000256" key="6">
    <source>
        <dbReference type="ARBA" id="ARBA00023121"/>
    </source>
</evidence>
<comment type="subunit">
    <text evidence="4">Homodimer.</text>
</comment>
<dbReference type="InterPro" id="IPR022272">
    <property type="entry name" value="Lipocalin_CS"/>
</dbReference>
<keyword evidence="14" id="KW-0812">Transmembrane</keyword>
<evidence type="ECO:0000256" key="14">
    <source>
        <dbReference type="SAM" id="Phobius"/>
    </source>
</evidence>
<dbReference type="GO" id="GO:0009279">
    <property type="term" value="C:cell outer membrane"/>
    <property type="evidence" value="ECO:0007669"/>
    <property type="project" value="UniProtKB-SubCell"/>
</dbReference>
<dbReference type="PIRSF" id="PIRSF036893">
    <property type="entry name" value="Lipocalin_ApoD"/>
    <property type="match status" value="1"/>
</dbReference>
<evidence type="ECO:0000256" key="3">
    <source>
        <dbReference type="ARBA" id="ARBA00006889"/>
    </source>
</evidence>
<dbReference type="EMBL" id="JACHGF010000001">
    <property type="protein sequence ID" value="MBB5282742.1"/>
    <property type="molecule type" value="Genomic_DNA"/>
</dbReference>
<dbReference type="Pfam" id="PF08212">
    <property type="entry name" value="Lipocalin_2"/>
    <property type="match status" value="1"/>
</dbReference>
<dbReference type="InterPro" id="IPR022271">
    <property type="entry name" value="Lipocalin_ApoD"/>
</dbReference>
<protein>
    <recommendedName>
        <fullName evidence="12">Outer membrane lipoprotein Blc</fullName>
    </recommendedName>
</protein>
<evidence type="ECO:0000256" key="8">
    <source>
        <dbReference type="ARBA" id="ARBA00023139"/>
    </source>
</evidence>
<dbReference type="InterPro" id="IPR000566">
    <property type="entry name" value="Lipocln_cytosolic_FA-bd_dom"/>
</dbReference>
<feature type="transmembrane region" description="Helical" evidence="14">
    <location>
        <begin position="13"/>
        <end position="31"/>
    </location>
</feature>
<dbReference type="PANTHER" id="PTHR10612:SF34">
    <property type="entry name" value="APOLIPOPROTEIN D"/>
    <property type="match status" value="1"/>
</dbReference>
<dbReference type="Gene3D" id="2.40.128.20">
    <property type="match status" value="1"/>
</dbReference>
<dbReference type="AlphaFoldDB" id="A0A840TMG4"/>
<keyword evidence="6" id="KW-0446">Lipid-binding</keyword>
<evidence type="ECO:0000256" key="2">
    <source>
        <dbReference type="ARBA" id="ARBA00004635"/>
    </source>
</evidence>
<comment type="similarity">
    <text evidence="3 13">Belongs to the calycin superfamily. Lipocalin family.</text>
</comment>
<dbReference type="FunFam" id="2.40.128.20:FF:000002">
    <property type="entry name" value="Outer membrane lipoprotein Blc"/>
    <property type="match status" value="1"/>
</dbReference>
<keyword evidence="10 16" id="KW-0449">Lipoprotein</keyword>
<dbReference type="InterPro" id="IPR002446">
    <property type="entry name" value="Lipocalin_bac"/>
</dbReference>
<evidence type="ECO:0000259" key="15">
    <source>
        <dbReference type="Pfam" id="PF08212"/>
    </source>
</evidence>
<evidence type="ECO:0000256" key="7">
    <source>
        <dbReference type="ARBA" id="ARBA00023136"/>
    </source>
</evidence>
<dbReference type="InterPro" id="IPR047202">
    <property type="entry name" value="Lipocalin_Blc-like_dom"/>
</dbReference>
<keyword evidence="9" id="KW-0998">Cell outer membrane</keyword>
<dbReference type="CDD" id="cd19438">
    <property type="entry name" value="lipocalin_Blc-like"/>
    <property type="match status" value="1"/>
</dbReference>
<proteinExistence type="inferred from homology"/>
<dbReference type="GO" id="GO:0008289">
    <property type="term" value="F:lipid binding"/>
    <property type="evidence" value="ECO:0007669"/>
    <property type="project" value="UniProtKB-KW"/>
</dbReference>
<reference evidence="16 17" key="1">
    <citation type="submission" date="2020-08" db="EMBL/GenBank/DDBJ databases">
        <title>Genomic Encyclopedia of Type Strains, Phase IV (KMG-IV): sequencing the most valuable type-strain genomes for metagenomic binning, comparative biology and taxonomic classification.</title>
        <authorList>
            <person name="Goeker M."/>
        </authorList>
    </citation>
    <scope>NUCLEOTIDE SEQUENCE [LARGE SCALE GENOMIC DNA]</scope>
    <source>
        <strain evidence="16 17">DSM 105074</strain>
    </source>
</reference>
<comment type="caution">
    <text evidence="16">The sequence shown here is derived from an EMBL/GenBank/DDBJ whole genome shotgun (WGS) entry which is preliminary data.</text>
</comment>
<dbReference type="PANTHER" id="PTHR10612">
    <property type="entry name" value="APOLIPOPROTEIN D"/>
    <property type="match status" value="1"/>
</dbReference>
<dbReference type="PROSITE" id="PS00213">
    <property type="entry name" value="LIPOCALIN"/>
    <property type="match status" value="1"/>
</dbReference>
<dbReference type="InterPro" id="IPR012674">
    <property type="entry name" value="Calycin"/>
</dbReference>
<evidence type="ECO:0000256" key="11">
    <source>
        <dbReference type="ARBA" id="ARBA00057024"/>
    </source>
</evidence>
<comment type="function">
    <text evidence="11">Involved in the storage or transport of lipids necessary for membrane maintenance under stressful conditions. Displays a binding preference for lysophospholipids.</text>
</comment>
<dbReference type="GO" id="GO:0006950">
    <property type="term" value="P:response to stress"/>
    <property type="evidence" value="ECO:0007669"/>
    <property type="project" value="UniProtKB-ARBA"/>
</dbReference>
<keyword evidence="8" id="KW-0564">Palmitate</keyword>
<evidence type="ECO:0000256" key="13">
    <source>
        <dbReference type="PIRNR" id="PIRNR036893"/>
    </source>
</evidence>